<proteinExistence type="predicted"/>
<dbReference type="InterPro" id="IPR053212">
    <property type="entry name" value="DHP_3-monooxygenase"/>
</dbReference>
<evidence type="ECO:0000313" key="3">
    <source>
        <dbReference type="Proteomes" id="UP000569092"/>
    </source>
</evidence>
<protein>
    <submittedName>
        <fullName evidence="2">2-polyprenyl-6-methoxyphenol hydroxylase-like FAD-dependent oxidoreductase</fullName>
    </submittedName>
</protein>
<organism evidence="2 3">
    <name type="scientific">Tunturiibacter lichenicola</name>
    <dbReference type="NCBI Taxonomy" id="2051959"/>
    <lineage>
        <taxon>Bacteria</taxon>
        <taxon>Pseudomonadati</taxon>
        <taxon>Acidobacteriota</taxon>
        <taxon>Terriglobia</taxon>
        <taxon>Terriglobales</taxon>
        <taxon>Acidobacteriaceae</taxon>
        <taxon>Tunturiibacter</taxon>
    </lineage>
</organism>
<reference evidence="2 3" key="1">
    <citation type="submission" date="2020-08" db="EMBL/GenBank/DDBJ databases">
        <title>Genomic Encyclopedia of Type Strains, Phase IV (KMG-V): Genome sequencing to study the core and pangenomes of soil and plant-associated prokaryotes.</title>
        <authorList>
            <person name="Whitman W."/>
        </authorList>
    </citation>
    <scope>NUCLEOTIDE SEQUENCE [LARGE SCALE GENOMIC DNA]</scope>
    <source>
        <strain evidence="2 3">M8US30</strain>
    </source>
</reference>
<dbReference type="Gene3D" id="3.30.9.60">
    <property type="match status" value="1"/>
</dbReference>
<dbReference type="Proteomes" id="UP000569092">
    <property type="component" value="Unassembled WGS sequence"/>
</dbReference>
<dbReference type="InterPro" id="IPR036188">
    <property type="entry name" value="FAD/NAD-bd_sf"/>
</dbReference>
<comment type="caution">
    <text evidence="2">The sequence shown here is derived from an EMBL/GenBank/DDBJ whole genome shotgun (WGS) entry which is preliminary data.</text>
</comment>
<dbReference type="AlphaFoldDB" id="A0A7W8N743"/>
<name>A0A7W8N743_9BACT</name>
<dbReference type="PANTHER" id="PTHR47469">
    <property type="entry name" value="MONOOXYGENASE-LIKE"/>
    <property type="match status" value="1"/>
</dbReference>
<dbReference type="PANTHER" id="PTHR47469:SF2">
    <property type="entry name" value="OS06G0597600 PROTEIN"/>
    <property type="match status" value="1"/>
</dbReference>
<dbReference type="Pfam" id="PF22607">
    <property type="entry name" value="FAD_binding-like"/>
    <property type="match status" value="1"/>
</dbReference>
<gene>
    <name evidence="2" type="ORF">HDF10_004286</name>
</gene>
<feature type="domain" description="2,6-dihydroxypyridine 3-monooxygenase substrate binding" evidence="1">
    <location>
        <begin position="41"/>
        <end position="116"/>
    </location>
</feature>
<dbReference type="EMBL" id="JACHDZ010000012">
    <property type="protein sequence ID" value="MBB5346276.1"/>
    <property type="molecule type" value="Genomic_DNA"/>
</dbReference>
<sequence>MSASGGNLLEQSLILHGPFAEQCDGFGELVAGWREAVVNMRGDNWMNQSVGQSAEAELDSVLTDANGVRRAYAIPPGALHPEQESRQRKIAERVLPPAFKDLLRVTKEPFVQAIMDLACPQLVFNRTILMGDASFVIRPHTAASTSKGIANAFTLVGELAGKQELSESLDHWKRSEFDRGQRLMSYGQGLGRSQGR</sequence>
<dbReference type="SUPFAM" id="SSF51905">
    <property type="entry name" value="FAD/NAD(P)-binding domain"/>
    <property type="match status" value="1"/>
</dbReference>
<dbReference type="SUPFAM" id="SSF54373">
    <property type="entry name" value="FAD-linked reductases, C-terminal domain"/>
    <property type="match status" value="1"/>
</dbReference>
<evidence type="ECO:0000313" key="2">
    <source>
        <dbReference type="EMBL" id="MBB5346276.1"/>
    </source>
</evidence>
<accession>A0A7W8N743</accession>
<dbReference type="InterPro" id="IPR054707">
    <property type="entry name" value="DhpH_subs-bd"/>
</dbReference>
<evidence type="ECO:0000259" key="1">
    <source>
        <dbReference type="Pfam" id="PF22607"/>
    </source>
</evidence>